<dbReference type="EMBL" id="JBBNAF010000010">
    <property type="protein sequence ID" value="KAK9107248.1"/>
    <property type="molecule type" value="Genomic_DNA"/>
</dbReference>
<protein>
    <submittedName>
        <fullName evidence="1">Uncharacterized protein</fullName>
    </submittedName>
</protein>
<evidence type="ECO:0000313" key="1">
    <source>
        <dbReference type="EMBL" id="KAK9107248.1"/>
    </source>
</evidence>
<proteinExistence type="predicted"/>
<name>A0AAP0HZF4_9MAGN</name>
<dbReference type="Proteomes" id="UP001420932">
    <property type="component" value="Unassembled WGS sequence"/>
</dbReference>
<comment type="caution">
    <text evidence="1">The sequence shown here is derived from an EMBL/GenBank/DDBJ whole genome shotgun (WGS) entry which is preliminary data.</text>
</comment>
<evidence type="ECO:0000313" key="2">
    <source>
        <dbReference type="Proteomes" id="UP001420932"/>
    </source>
</evidence>
<gene>
    <name evidence="1" type="ORF">Syun_023259</name>
</gene>
<keyword evidence="2" id="KW-1185">Reference proteome</keyword>
<sequence>MQDWCSNAMQGTEGVLDGRTSIGSSKKTKAILKFRIKGWSGSCVSLSNREFDQEIKKMMQQHGSEKEQR</sequence>
<organism evidence="1 2">
    <name type="scientific">Stephania yunnanensis</name>
    <dbReference type="NCBI Taxonomy" id="152371"/>
    <lineage>
        <taxon>Eukaryota</taxon>
        <taxon>Viridiplantae</taxon>
        <taxon>Streptophyta</taxon>
        <taxon>Embryophyta</taxon>
        <taxon>Tracheophyta</taxon>
        <taxon>Spermatophyta</taxon>
        <taxon>Magnoliopsida</taxon>
        <taxon>Ranunculales</taxon>
        <taxon>Menispermaceae</taxon>
        <taxon>Menispermoideae</taxon>
        <taxon>Cissampelideae</taxon>
        <taxon>Stephania</taxon>
    </lineage>
</organism>
<dbReference type="AlphaFoldDB" id="A0AAP0HZF4"/>
<reference evidence="1 2" key="1">
    <citation type="submission" date="2024-01" db="EMBL/GenBank/DDBJ databases">
        <title>Genome assemblies of Stephania.</title>
        <authorList>
            <person name="Yang L."/>
        </authorList>
    </citation>
    <scope>NUCLEOTIDE SEQUENCE [LARGE SCALE GENOMIC DNA]</scope>
    <source>
        <strain evidence="1">YNDBR</strain>
        <tissue evidence="1">Leaf</tissue>
    </source>
</reference>
<accession>A0AAP0HZF4</accession>